<dbReference type="RefSeq" id="WP_078755807.1">
    <property type="nucleotide sequence ID" value="NZ_FUWO01000007.1"/>
</dbReference>
<dbReference type="CDD" id="cd06850">
    <property type="entry name" value="biotinyl_domain"/>
    <property type="match status" value="1"/>
</dbReference>
<dbReference type="EMBL" id="FUWO01000007">
    <property type="protein sequence ID" value="SJZ52389.1"/>
    <property type="molecule type" value="Genomic_DNA"/>
</dbReference>
<dbReference type="PROSITE" id="PS00188">
    <property type="entry name" value="BIOTIN"/>
    <property type="match status" value="1"/>
</dbReference>
<dbReference type="Proteomes" id="UP000189941">
    <property type="component" value="Unassembled WGS sequence"/>
</dbReference>
<evidence type="ECO:0000256" key="5">
    <source>
        <dbReference type="ARBA" id="ARBA00023098"/>
    </source>
</evidence>
<dbReference type="UniPathway" id="UPA00094"/>
<evidence type="ECO:0000256" key="2">
    <source>
        <dbReference type="ARBA" id="ARBA00017562"/>
    </source>
</evidence>
<keyword evidence="3 8" id="KW-0444">Lipid biosynthesis</keyword>
<evidence type="ECO:0000256" key="7">
    <source>
        <dbReference type="ARBA" id="ARBA00023267"/>
    </source>
</evidence>
<dbReference type="PROSITE" id="PS50968">
    <property type="entry name" value="BIOTINYL_LIPOYL"/>
    <property type="match status" value="1"/>
</dbReference>
<accession>A0A1T4LCC6</accession>
<keyword evidence="4 8" id="KW-0276">Fatty acid metabolism</keyword>
<dbReference type="InterPro" id="IPR011053">
    <property type="entry name" value="Single_hybrid_motif"/>
</dbReference>
<dbReference type="InterPro" id="IPR001249">
    <property type="entry name" value="AcCoA_biotinCC"/>
</dbReference>
<evidence type="ECO:0000256" key="9">
    <source>
        <dbReference type="SAM" id="MobiDB-lite"/>
    </source>
</evidence>
<name>A0A1T4LCC6_9LACT</name>
<sequence length="162" mass="18078">MNYQELLTLIDKLDQSKVAYLEFTQGSDKVVLSKEVPFDKGPVLQTMDHTTKTVQDQAEPSPSTVTEVPSKETKEVSSSENSQYEAINSPIVGVVYLQPQPGEPSYVTVGDEVKKGQTICIIEAMKLMNEIAAPFDGIIREVLVENDNVVEFEQPLFKIERK</sequence>
<dbReference type="PRINTS" id="PR01071">
    <property type="entry name" value="ACOABIOTINCC"/>
</dbReference>
<evidence type="ECO:0000313" key="12">
    <source>
        <dbReference type="Proteomes" id="UP000189941"/>
    </source>
</evidence>
<keyword evidence="7 8" id="KW-0092">Biotin</keyword>
<comment type="pathway">
    <text evidence="1 8">Lipid metabolism; fatty acid biosynthesis.</text>
</comment>
<keyword evidence="6 8" id="KW-0275">Fatty acid biosynthesis</keyword>
<dbReference type="InterPro" id="IPR001882">
    <property type="entry name" value="Biotin_BS"/>
</dbReference>
<proteinExistence type="predicted"/>
<evidence type="ECO:0000259" key="10">
    <source>
        <dbReference type="PROSITE" id="PS50968"/>
    </source>
</evidence>
<feature type="region of interest" description="Disordered" evidence="9">
    <location>
        <begin position="52"/>
        <end position="82"/>
    </location>
</feature>
<dbReference type="InterPro" id="IPR000089">
    <property type="entry name" value="Biotin_lipoyl"/>
</dbReference>
<keyword evidence="5 8" id="KW-0443">Lipid metabolism</keyword>
<dbReference type="FunFam" id="2.40.50.100:FF:000003">
    <property type="entry name" value="Acetyl-CoA carboxylase biotin carboxyl carrier protein"/>
    <property type="match status" value="1"/>
</dbReference>
<evidence type="ECO:0000256" key="1">
    <source>
        <dbReference type="ARBA" id="ARBA00005194"/>
    </source>
</evidence>
<evidence type="ECO:0000256" key="4">
    <source>
        <dbReference type="ARBA" id="ARBA00022832"/>
    </source>
</evidence>
<dbReference type="InterPro" id="IPR050709">
    <property type="entry name" value="Biotin_Carboxyl_Carrier/Decarb"/>
</dbReference>
<gene>
    <name evidence="11" type="ORF">SAMN02746011_01046</name>
</gene>
<evidence type="ECO:0000313" key="11">
    <source>
        <dbReference type="EMBL" id="SJZ52389.1"/>
    </source>
</evidence>
<dbReference type="AlphaFoldDB" id="A0A1T4LCC6"/>
<dbReference type="Pfam" id="PF00364">
    <property type="entry name" value="Biotin_lipoyl"/>
    <property type="match status" value="1"/>
</dbReference>
<feature type="domain" description="Lipoyl-binding" evidence="10">
    <location>
        <begin position="84"/>
        <end position="160"/>
    </location>
</feature>
<keyword evidence="12" id="KW-1185">Reference proteome</keyword>
<dbReference type="GO" id="GO:0009317">
    <property type="term" value="C:acetyl-CoA carboxylase complex"/>
    <property type="evidence" value="ECO:0007669"/>
    <property type="project" value="InterPro"/>
</dbReference>
<dbReference type="NCBIfam" id="TIGR00531">
    <property type="entry name" value="BCCP"/>
    <property type="match status" value="1"/>
</dbReference>
<dbReference type="STRING" id="1121925.SAMN02746011_01046"/>
<feature type="compositionally biased region" description="Polar residues" evidence="9">
    <location>
        <begin position="52"/>
        <end position="67"/>
    </location>
</feature>
<dbReference type="OrthoDB" id="9811735at2"/>
<protein>
    <recommendedName>
        <fullName evidence="2 8">Biotin carboxyl carrier protein of acetyl-CoA carboxylase</fullName>
    </recommendedName>
</protein>
<reference evidence="12" key="1">
    <citation type="submission" date="2017-02" db="EMBL/GenBank/DDBJ databases">
        <authorList>
            <person name="Varghese N."/>
            <person name="Submissions S."/>
        </authorList>
    </citation>
    <scope>NUCLEOTIDE SEQUENCE [LARGE SCALE GENOMIC DNA]</scope>
    <source>
        <strain evidence="12">DSM 15739</strain>
    </source>
</reference>
<dbReference type="GO" id="GO:0003989">
    <property type="term" value="F:acetyl-CoA carboxylase activity"/>
    <property type="evidence" value="ECO:0007669"/>
    <property type="project" value="InterPro"/>
</dbReference>
<dbReference type="GO" id="GO:0006633">
    <property type="term" value="P:fatty acid biosynthetic process"/>
    <property type="evidence" value="ECO:0007669"/>
    <property type="project" value="UniProtKB-UniPathway"/>
</dbReference>
<evidence type="ECO:0000256" key="3">
    <source>
        <dbReference type="ARBA" id="ARBA00022516"/>
    </source>
</evidence>
<organism evidence="11 12">
    <name type="scientific">Globicatella sulfidifaciens DSM 15739</name>
    <dbReference type="NCBI Taxonomy" id="1121925"/>
    <lineage>
        <taxon>Bacteria</taxon>
        <taxon>Bacillati</taxon>
        <taxon>Bacillota</taxon>
        <taxon>Bacilli</taxon>
        <taxon>Lactobacillales</taxon>
        <taxon>Aerococcaceae</taxon>
        <taxon>Globicatella</taxon>
    </lineage>
</organism>
<evidence type="ECO:0000256" key="8">
    <source>
        <dbReference type="RuleBase" id="RU364072"/>
    </source>
</evidence>
<dbReference type="PANTHER" id="PTHR45266">
    <property type="entry name" value="OXALOACETATE DECARBOXYLASE ALPHA CHAIN"/>
    <property type="match status" value="1"/>
</dbReference>
<dbReference type="PANTHER" id="PTHR45266:SF3">
    <property type="entry name" value="OXALOACETATE DECARBOXYLASE ALPHA CHAIN"/>
    <property type="match status" value="1"/>
</dbReference>
<dbReference type="SUPFAM" id="SSF51230">
    <property type="entry name" value="Single hybrid motif"/>
    <property type="match status" value="1"/>
</dbReference>
<evidence type="ECO:0000256" key="6">
    <source>
        <dbReference type="ARBA" id="ARBA00023160"/>
    </source>
</evidence>
<dbReference type="Gene3D" id="2.40.50.100">
    <property type="match status" value="1"/>
</dbReference>
<comment type="function">
    <text evidence="8">This protein is a component of the acetyl coenzyme A carboxylase complex; first, biotin carboxylase catalyzes the carboxylation of the carrier protein and then the transcarboxylase transfers the carboxyl group to form malonyl-CoA.</text>
</comment>